<evidence type="ECO:0000313" key="2">
    <source>
        <dbReference type="EMBL" id="AIF26510.1"/>
    </source>
</evidence>
<name>A0A0H3U7P6_9BACT</name>
<dbReference type="GO" id="GO:0035438">
    <property type="term" value="F:cyclic-di-GMP binding"/>
    <property type="evidence" value="ECO:0007669"/>
    <property type="project" value="InterPro"/>
</dbReference>
<organism evidence="2">
    <name type="scientific">uncultured bacterium fosmid pJB39A3</name>
    <dbReference type="NCBI Taxonomy" id="1478063"/>
    <lineage>
        <taxon>Bacteria</taxon>
        <taxon>environmental samples</taxon>
    </lineage>
</organism>
<protein>
    <recommendedName>
        <fullName evidence="1">PilZ domain-containing protein</fullName>
    </recommendedName>
</protein>
<evidence type="ECO:0000259" key="1">
    <source>
        <dbReference type="Pfam" id="PF07238"/>
    </source>
</evidence>
<dbReference type="EMBL" id="KF540235">
    <property type="protein sequence ID" value="AIF26510.1"/>
    <property type="molecule type" value="Genomic_DNA"/>
</dbReference>
<dbReference type="AlphaFoldDB" id="A0A0H3U7P6"/>
<accession>A0A0H3U7P6</accession>
<dbReference type="InterPro" id="IPR009875">
    <property type="entry name" value="PilZ_domain"/>
</dbReference>
<reference evidence="2" key="1">
    <citation type="submission" date="2013-08" db="EMBL/GenBank/DDBJ databases">
        <title>Comparison of modified E. coli strains.</title>
        <authorList>
            <person name="Juergensen J."/>
            <person name="Bonge A."/>
            <person name="Streit W.R."/>
        </authorList>
    </citation>
    <scope>NUCLEOTIDE SEQUENCE</scope>
</reference>
<dbReference type="Pfam" id="PF07238">
    <property type="entry name" value="PilZ"/>
    <property type="match status" value="1"/>
</dbReference>
<proteinExistence type="predicted"/>
<sequence length="237" mass="27122">MAGEINLKRGAKIYMAYDVELGKQPDFNMLVTFKGNLDASTFLVSIPMTKDGEEIPLNENKKLLMRFGQGAVQSLVAGYADDIVKDGIHSYWKMRRVTEFRQFFKRVDERVKLNMFMEFTMDSWKELADGTTEHAKGYTLDISYSGAAIYENYRFNVGDVCEVFMPGMGVGPGSDPINYLKATVCWVREAPQGSPFKLLTGLQYKFDDEIAKERMKLYVVHARHYLEATEKKQELDI</sequence>
<feature type="domain" description="PilZ" evidence="1">
    <location>
        <begin position="133"/>
        <end position="219"/>
    </location>
</feature>